<comment type="caution">
    <text evidence="1">The sequence shown here is derived from an EMBL/GenBank/DDBJ whole genome shotgun (WGS) entry which is preliminary data.</text>
</comment>
<accession>A0A2U1KNM8</accession>
<keyword evidence="2" id="KW-1185">Reference proteome</keyword>
<keyword evidence="1" id="KW-0378">Hydrolase</keyword>
<evidence type="ECO:0000313" key="2">
    <source>
        <dbReference type="Proteomes" id="UP000245207"/>
    </source>
</evidence>
<dbReference type="OrthoDB" id="1930718at2759"/>
<gene>
    <name evidence="1" type="ORF">CTI12_AA582060</name>
</gene>
<keyword evidence="1" id="KW-0067">ATP-binding</keyword>
<keyword evidence="1" id="KW-0347">Helicase</keyword>
<keyword evidence="1" id="KW-0547">Nucleotide-binding</keyword>
<protein>
    <submittedName>
        <fullName evidence="1">ATP-dependent DNA helicase PIF1</fullName>
    </submittedName>
</protein>
<proteinExistence type="predicted"/>
<dbReference type="Proteomes" id="UP000245207">
    <property type="component" value="Unassembled WGS sequence"/>
</dbReference>
<evidence type="ECO:0000313" key="1">
    <source>
        <dbReference type="EMBL" id="PWA38370.1"/>
    </source>
</evidence>
<dbReference type="AlphaFoldDB" id="A0A2U1KNM8"/>
<reference evidence="1 2" key="1">
    <citation type="journal article" date="2018" name="Mol. Plant">
        <title>The genome of Artemisia annua provides insight into the evolution of Asteraceae family and artemisinin biosynthesis.</title>
        <authorList>
            <person name="Shen Q."/>
            <person name="Zhang L."/>
            <person name="Liao Z."/>
            <person name="Wang S."/>
            <person name="Yan T."/>
            <person name="Shi P."/>
            <person name="Liu M."/>
            <person name="Fu X."/>
            <person name="Pan Q."/>
            <person name="Wang Y."/>
            <person name="Lv Z."/>
            <person name="Lu X."/>
            <person name="Zhang F."/>
            <person name="Jiang W."/>
            <person name="Ma Y."/>
            <person name="Chen M."/>
            <person name="Hao X."/>
            <person name="Li L."/>
            <person name="Tang Y."/>
            <person name="Lv G."/>
            <person name="Zhou Y."/>
            <person name="Sun X."/>
            <person name="Brodelius P.E."/>
            <person name="Rose J.K.C."/>
            <person name="Tang K."/>
        </authorList>
    </citation>
    <scope>NUCLEOTIDE SEQUENCE [LARGE SCALE GENOMIC DNA]</scope>
    <source>
        <strain evidence="2">cv. Huhao1</strain>
        <tissue evidence="1">Leaf</tissue>
    </source>
</reference>
<organism evidence="1 2">
    <name type="scientific">Artemisia annua</name>
    <name type="common">Sweet wormwood</name>
    <dbReference type="NCBI Taxonomy" id="35608"/>
    <lineage>
        <taxon>Eukaryota</taxon>
        <taxon>Viridiplantae</taxon>
        <taxon>Streptophyta</taxon>
        <taxon>Embryophyta</taxon>
        <taxon>Tracheophyta</taxon>
        <taxon>Spermatophyta</taxon>
        <taxon>Magnoliopsida</taxon>
        <taxon>eudicotyledons</taxon>
        <taxon>Gunneridae</taxon>
        <taxon>Pentapetalae</taxon>
        <taxon>asterids</taxon>
        <taxon>campanulids</taxon>
        <taxon>Asterales</taxon>
        <taxon>Asteraceae</taxon>
        <taxon>Asteroideae</taxon>
        <taxon>Anthemideae</taxon>
        <taxon>Artemisiinae</taxon>
        <taxon>Artemisia</taxon>
    </lineage>
</organism>
<name>A0A2U1KNM8_ARTAN</name>
<dbReference type="EMBL" id="PKPP01015711">
    <property type="protein sequence ID" value="PWA38370.1"/>
    <property type="molecule type" value="Genomic_DNA"/>
</dbReference>
<dbReference type="GO" id="GO:0004386">
    <property type="term" value="F:helicase activity"/>
    <property type="evidence" value="ECO:0007669"/>
    <property type="project" value="UniProtKB-KW"/>
</dbReference>
<sequence>MVNFMCNIGTLLMEIDELVNEYSHTLYRNISSFISVWVSKDGDVCVVAVKKMKACCLTFVIQETYENWKQNMWDPTHFQDKAILAHTYEEVDKVNEHMMSKLPGREKVYYSSDIFSDIDVDFNYDESLYYFFLL</sequence>